<evidence type="ECO:0000256" key="5">
    <source>
        <dbReference type="ARBA" id="ARBA00022842"/>
    </source>
</evidence>
<dbReference type="PANTHER" id="PTHR19136:SF81">
    <property type="entry name" value="MOLYBDENUM COFACTOR GUANYLYLTRANSFERASE"/>
    <property type="match status" value="1"/>
</dbReference>
<evidence type="ECO:0000256" key="4">
    <source>
        <dbReference type="ARBA" id="ARBA00022741"/>
    </source>
</evidence>
<dbReference type="GO" id="GO:0005737">
    <property type="term" value="C:cytoplasm"/>
    <property type="evidence" value="ECO:0007669"/>
    <property type="project" value="UniProtKB-SubCell"/>
</dbReference>
<sequence>MTQRDRILGVILAGGKSRRFGGGDKGFAELGGKSVLDHVIARFRPQVGRLLLSINGDPQRFARFDLPTIADQENAELGPLSGLLAALDWQSQHAHDCTALATVSTDVPFLPLDLVQRLDAGRNGGIAVATSADQRHPTIAIWPVNSRAAIADALQQRRLSVNALTKQLNAVAVPFAMRDIDGMALDPFLNVNTPDDLAAARAFAGRA</sequence>
<dbReference type="HAMAP" id="MF_00316">
    <property type="entry name" value="MobA"/>
    <property type="match status" value="1"/>
</dbReference>
<evidence type="ECO:0000256" key="2">
    <source>
        <dbReference type="ARBA" id="ARBA00022679"/>
    </source>
</evidence>
<dbReference type="eggNOG" id="COG0746">
    <property type="taxonomic scope" value="Bacteria"/>
</dbReference>
<comment type="subunit">
    <text evidence="8">Monomer.</text>
</comment>
<dbReference type="PANTHER" id="PTHR19136">
    <property type="entry name" value="MOLYBDENUM COFACTOR GUANYLYLTRANSFERASE"/>
    <property type="match status" value="1"/>
</dbReference>
<feature type="domain" description="MobA-like NTP transferase" evidence="9">
    <location>
        <begin position="9"/>
        <end position="159"/>
    </location>
</feature>
<evidence type="ECO:0000313" key="11">
    <source>
        <dbReference type="Proteomes" id="UP000002033"/>
    </source>
</evidence>
<dbReference type="OrthoDB" id="9788394at2"/>
<dbReference type="RefSeq" id="WP_013216705.1">
    <property type="nucleotide sequence ID" value="NC_014313.1"/>
</dbReference>
<feature type="binding site" evidence="8">
    <location>
        <begin position="12"/>
        <end position="14"/>
    </location>
    <ligand>
        <name>GTP</name>
        <dbReference type="ChEBI" id="CHEBI:37565"/>
    </ligand>
</feature>
<comment type="subcellular location">
    <subcellularLocation>
        <location evidence="8">Cytoplasm</location>
    </subcellularLocation>
</comment>
<feature type="binding site" evidence="8">
    <location>
        <position position="71"/>
    </location>
    <ligand>
        <name>GTP</name>
        <dbReference type="ChEBI" id="CHEBI:37565"/>
    </ligand>
</feature>
<dbReference type="KEGG" id="hdn:Hden_2750"/>
<evidence type="ECO:0000256" key="1">
    <source>
        <dbReference type="ARBA" id="ARBA00022490"/>
    </source>
</evidence>
<comment type="catalytic activity">
    <reaction evidence="8">
        <text>Mo-molybdopterin + GTP + H(+) = Mo-molybdopterin guanine dinucleotide + diphosphate</text>
        <dbReference type="Rhea" id="RHEA:34243"/>
        <dbReference type="ChEBI" id="CHEBI:15378"/>
        <dbReference type="ChEBI" id="CHEBI:33019"/>
        <dbReference type="ChEBI" id="CHEBI:37565"/>
        <dbReference type="ChEBI" id="CHEBI:71302"/>
        <dbReference type="ChEBI" id="CHEBI:71310"/>
        <dbReference type="EC" id="2.7.7.77"/>
    </reaction>
</comment>
<dbReference type="SUPFAM" id="SSF53448">
    <property type="entry name" value="Nucleotide-diphospho-sugar transferases"/>
    <property type="match status" value="1"/>
</dbReference>
<keyword evidence="1 8" id="KW-0963">Cytoplasm</keyword>
<evidence type="ECO:0000256" key="6">
    <source>
        <dbReference type="ARBA" id="ARBA00023134"/>
    </source>
</evidence>
<dbReference type="STRING" id="582899.Hden_2750"/>
<comment type="similarity">
    <text evidence="8">Belongs to the MobA family.</text>
</comment>
<comment type="caution">
    <text evidence="8">Lacks conserved residue(s) required for the propagation of feature annotation.</text>
</comment>
<dbReference type="GO" id="GO:0046872">
    <property type="term" value="F:metal ion binding"/>
    <property type="evidence" value="ECO:0007669"/>
    <property type="project" value="UniProtKB-KW"/>
</dbReference>
<evidence type="ECO:0000256" key="3">
    <source>
        <dbReference type="ARBA" id="ARBA00022723"/>
    </source>
</evidence>
<comment type="cofactor">
    <cofactor evidence="8">
        <name>Mg(2+)</name>
        <dbReference type="ChEBI" id="CHEBI:18420"/>
    </cofactor>
</comment>
<dbReference type="CDD" id="cd02503">
    <property type="entry name" value="MobA"/>
    <property type="match status" value="1"/>
</dbReference>
<comment type="function">
    <text evidence="8">Transfers a GMP moiety from GTP to Mo-molybdopterin (Mo-MPT) cofactor (Moco or molybdenum cofactor) to form Mo-molybdopterin guanine dinucleotide (Mo-MGD) cofactor.</text>
</comment>
<dbReference type="Proteomes" id="UP000002033">
    <property type="component" value="Chromosome"/>
</dbReference>
<comment type="domain">
    <text evidence="8">The N-terminal domain determines nucleotide recognition and specific binding, while the C-terminal domain determines the specific binding to the target protein.</text>
</comment>
<feature type="binding site" evidence="8">
    <location>
        <position position="106"/>
    </location>
    <ligand>
        <name>GTP</name>
        <dbReference type="ChEBI" id="CHEBI:37565"/>
    </ligand>
</feature>
<dbReference type="AlphaFoldDB" id="D8JTZ8"/>
<name>D8JTZ8_HYPDA</name>
<dbReference type="Gene3D" id="3.90.550.10">
    <property type="entry name" value="Spore Coat Polysaccharide Biosynthesis Protein SpsA, Chain A"/>
    <property type="match status" value="1"/>
</dbReference>
<gene>
    <name evidence="8" type="primary">mobA</name>
    <name evidence="10" type="ordered locus">Hden_2750</name>
</gene>
<evidence type="ECO:0000256" key="7">
    <source>
        <dbReference type="ARBA" id="ARBA00023150"/>
    </source>
</evidence>
<keyword evidence="4 8" id="KW-0547">Nucleotide-binding</keyword>
<dbReference type="HOGENOM" id="CLU_055597_5_0_5"/>
<dbReference type="EC" id="2.7.7.77" evidence="8"/>
<keyword evidence="5 8" id="KW-0460">Magnesium</keyword>
<dbReference type="InterPro" id="IPR029044">
    <property type="entry name" value="Nucleotide-diphossugar_trans"/>
</dbReference>
<keyword evidence="6 8" id="KW-0342">GTP-binding</keyword>
<dbReference type="InterPro" id="IPR025877">
    <property type="entry name" value="MobA-like_NTP_Trfase"/>
</dbReference>
<organism evidence="10 11">
    <name type="scientific">Hyphomicrobium denitrificans (strain ATCC 51888 / DSM 1869 / NCIMB 11706 / TK 0415)</name>
    <dbReference type="NCBI Taxonomy" id="582899"/>
    <lineage>
        <taxon>Bacteria</taxon>
        <taxon>Pseudomonadati</taxon>
        <taxon>Pseudomonadota</taxon>
        <taxon>Alphaproteobacteria</taxon>
        <taxon>Hyphomicrobiales</taxon>
        <taxon>Hyphomicrobiaceae</taxon>
        <taxon>Hyphomicrobium</taxon>
    </lineage>
</organism>
<dbReference type="GO" id="GO:0061603">
    <property type="term" value="F:molybdenum cofactor guanylyltransferase activity"/>
    <property type="evidence" value="ECO:0007669"/>
    <property type="project" value="UniProtKB-EC"/>
</dbReference>
<reference evidence="11" key="1">
    <citation type="journal article" date="2011" name="J. Bacteriol.">
        <title>Genome sequences of eight morphologically diverse alphaproteobacteria.</title>
        <authorList>
            <consortium name="US DOE Joint Genome Institute"/>
            <person name="Brown P.J."/>
            <person name="Kysela D.T."/>
            <person name="Buechlein A."/>
            <person name="Hemmerich C."/>
            <person name="Brun Y.V."/>
        </authorList>
    </citation>
    <scope>NUCLEOTIDE SEQUENCE [LARGE SCALE GENOMIC DNA]</scope>
    <source>
        <strain evidence="11">ATCC 51888 / DSM 1869 / NCIB 11706 / TK 0415</strain>
    </source>
</reference>
<dbReference type="NCBIfam" id="TIGR02665">
    <property type="entry name" value="molyb_mobA"/>
    <property type="match status" value="1"/>
</dbReference>
<feature type="binding site" evidence="8">
    <location>
        <position position="106"/>
    </location>
    <ligand>
        <name>Mg(2+)</name>
        <dbReference type="ChEBI" id="CHEBI:18420"/>
    </ligand>
</feature>
<feature type="binding site" evidence="8">
    <location>
        <position position="25"/>
    </location>
    <ligand>
        <name>GTP</name>
        <dbReference type="ChEBI" id="CHEBI:37565"/>
    </ligand>
</feature>
<evidence type="ECO:0000313" key="10">
    <source>
        <dbReference type="EMBL" id="ADJ24546.1"/>
    </source>
</evidence>
<protein>
    <recommendedName>
        <fullName evidence="8">Molybdenum cofactor guanylyltransferase</fullName>
        <shortName evidence="8">MoCo guanylyltransferase</shortName>
        <ecNumber evidence="8">2.7.7.77</ecNumber>
    </recommendedName>
    <alternativeName>
        <fullName evidence="8">GTP:molybdopterin guanylyltransferase</fullName>
    </alternativeName>
    <alternativeName>
        <fullName evidence="8">Mo-MPT guanylyltransferase</fullName>
    </alternativeName>
    <alternativeName>
        <fullName evidence="8">Molybdopterin guanylyltransferase</fullName>
    </alternativeName>
    <alternativeName>
        <fullName evidence="8">Molybdopterin-guanine dinucleotide synthase</fullName>
        <shortName evidence="8">MGD synthase</shortName>
    </alternativeName>
</protein>
<keyword evidence="2 8" id="KW-0808">Transferase</keyword>
<evidence type="ECO:0000259" key="9">
    <source>
        <dbReference type="Pfam" id="PF12804"/>
    </source>
</evidence>
<evidence type="ECO:0000256" key="8">
    <source>
        <dbReference type="HAMAP-Rule" id="MF_00316"/>
    </source>
</evidence>
<dbReference type="GO" id="GO:1902758">
    <property type="term" value="P:bis(molybdopterin guanine dinucleotide)molybdenum biosynthetic process"/>
    <property type="evidence" value="ECO:0007669"/>
    <property type="project" value="TreeGrafter"/>
</dbReference>
<dbReference type="Pfam" id="PF12804">
    <property type="entry name" value="NTP_transf_3"/>
    <property type="match status" value="1"/>
</dbReference>
<keyword evidence="3 8" id="KW-0479">Metal-binding</keyword>
<accession>D8JTZ8</accession>
<dbReference type="InterPro" id="IPR013482">
    <property type="entry name" value="Molybde_CF_guanTrfase"/>
</dbReference>
<dbReference type="EMBL" id="CP002083">
    <property type="protein sequence ID" value="ADJ24546.1"/>
    <property type="molecule type" value="Genomic_DNA"/>
</dbReference>
<proteinExistence type="inferred from homology"/>
<keyword evidence="7 8" id="KW-0501">Molybdenum cofactor biosynthesis</keyword>
<keyword evidence="11" id="KW-1185">Reference proteome</keyword>
<dbReference type="GO" id="GO:0005525">
    <property type="term" value="F:GTP binding"/>
    <property type="evidence" value="ECO:0007669"/>
    <property type="project" value="UniProtKB-UniRule"/>
</dbReference>